<dbReference type="AlphaFoldDB" id="A0A1I2Q422"/>
<evidence type="ECO:0000259" key="4">
    <source>
        <dbReference type="Pfam" id="PF21191"/>
    </source>
</evidence>
<evidence type="ECO:0008006" key="8">
    <source>
        <dbReference type="Google" id="ProtNLM"/>
    </source>
</evidence>
<dbReference type="InterPro" id="IPR014464">
    <property type="entry name" value="CvfB_fam"/>
</dbReference>
<evidence type="ECO:0000259" key="2">
    <source>
        <dbReference type="Pfam" id="PF13509"/>
    </source>
</evidence>
<proteinExistence type="inferred from homology"/>
<organism evidence="6 7">
    <name type="scientific">Ligilactobacillus ruminis DSM 20403 = NBRC 102161</name>
    <dbReference type="NCBI Taxonomy" id="1423798"/>
    <lineage>
        <taxon>Bacteria</taxon>
        <taxon>Bacillati</taxon>
        <taxon>Bacillota</taxon>
        <taxon>Bacilli</taxon>
        <taxon>Lactobacillales</taxon>
        <taxon>Lactobacillaceae</taxon>
        <taxon>Ligilactobacillus</taxon>
    </lineage>
</organism>
<dbReference type="PANTHER" id="PTHR37296">
    <property type="entry name" value="CONSERVED VIRULENCE FACTOR B"/>
    <property type="match status" value="1"/>
</dbReference>
<dbReference type="Gene3D" id="1.10.10.10">
    <property type="entry name" value="Winged helix-like DNA-binding domain superfamily/Winged helix DNA-binding domain"/>
    <property type="match status" value="1"/>
</dbReference>
<dbReference type="Gene3D" id="2.40.50.140">
    <property type="entry name" value="Nucleic acid-binding proteins"/>
    <property type="match status" value="2"/>
</dbReference>
<dbReference type="InterPro" id="IPR012340">
    <property type="entry name" value="NA-bd_OB-fold"/>
</dbReference>
<dbReference type="Pfam" id="PF21543">
    <property type="entry name" value="CvfB_2nd"/>
    <property type="match status" value="1"/>
</dbReference>
<dbReference type="Pfam" id="PF17783">
    <property type="entry name" value="WHD_CvfB"/>
    <property type="match status" value="1"/>
</dbReference>
<protein>
    <recommendedName>
        <fullName evidence="8">S1 motif domain-containing protein</fullName>
    </recommendedName>
</protein>
<gene>
    <name evidence="6" type="ORF">SAMN02910432_00343</name>
</gene>
<dbReference type="Pfam" id="PF13509">
    <property type="entry name" value="S1_2"/>
    <property type="match status" value="1"/>
</dbReference>
<dbReference type="InterPro" id="IPR048588">
    <property type="entry name" value="CvfB_S1_2nd"/>
</dbReference>
<dbReference type="PANTHER" id="PTHR37296:SF1">
    <property type="entry name" value="CONSERVED VIRULENCE FACTOR B"/>
    <property type="match status" value="1"/>
</dbReference>
<evidence type="ECO:0000256" key="1">
    <source>
        <dbReference type="PIRNR" id="PIRNR012524"/>
    </source>
</evidence>
<dbReference type="PIRSF" id="PIRSF012524">
    <property type="entry name" value="YitL_S1"/>
    <property type="match status" value="1"/>
</dbReference>
<dbReference type="Gene3D" id="2.40.50.330">
    <property type="match status" value="1"/>
</dbReference>
<dbReference type="Pfam" id="PF21191">
    <property type="entry name" value="CvfB_1st"/>
    <property type="match status" value="1"/>
</dbReference>
<dbReference type="RefSeq" id="WP_046922542.1">
    <property type="nucleotide sequence ID" value="NZ_AYYL01000002.1"/>
</dbReference>
<sequence length="287" mass="32391">MLKDIIGRNITAMVTDENEKFVFAQKDGMTFRLDKSELIKLPKLGSMITGFAYENEKHQFQLTKNPPRCGFDRYAWGTVKDVQRGLGVFVDIGLKNKDVAVSLDELSELFELWPKKGDRLMIALKVDEKGRLWGTLATSEMFQAVSVRADAKMKNKNVEATAYRLKIAGTYVITSDYYLGFIHPTEREKEPRLGEVLNARVIGIREDGVLNLSLLPRAYEAIDDDSKMLLAALEHTRDGRLPLCDKSSPEEIRSYFGISKSGFKRAVGHLLKAGKIKQEAGFLILIR</sequence>
<feature type="domain" description="Conserved virulence factor B-like winged helix" evidence="3">
    <location>
        <begin position="228"/>
        <end position="281"/>
    </location>
</feature>
<evidence type="ECO:0000259" key="5">
    <source>
        <dbReference type="Pfam" id="PF21543"/>
    </source>
</evidence>
<dbReference type="InterPro" id="IPR040764">
    <property type="entry name" value="CvfB_WH"/>
</dbReference>
<accession>A0A1I2Q422</accession>
<dbReference type="InterPro" id="IPR039566">
    <property type="entry name" value="CvfB_S1_st"/>
</dbReference>
<reference evidence="7" key="1">
    <citation type="submission" date="2016-10" db="EMBL/GenBank/DDBJ databases">
        <authorList>
            <person name="Varghese N."/>
            <person name="Submissions S."/>
        </authorList>
    </citation>
    <scope>NUCLEOTIDE SEQUENCE [LARGE SCALE GENOMIC DNA]</scope>
    <source>
        <strain evidence="7">DSM 20403</strain>
    </source>
</reference>
<feature type="domain" description="Conserved virulence factor B second S1" evidence="4">
    <location>
        <begin position="74"/>
        <end position="135"/>
    </location>
</feature>
<evidence type="ECO:0000313" key="6">
    <source>
        <dbReference type="EMBL" id="SFG20371.1"/>
    </source>
</evidence>
<evidence type="ECO:0000259" key="3">
    <source>
        <dbReference type="Pfam" id="PF17783"/>
    </source>
</evidence>
<dbReference type="Proteomes" id="UP000182635">
    <property type="component" value="Unassembled WGS sequence"/>
</dbReference>
<name>A0A1I2Q422_9LACO</name>
<feature type="domain" description="Conserved virulence factor B first S1" evidence="2">
    <location>
        <begin position="6"/>
        <end position="63"/>
    </location>
</feature>
<evidence type="ECO:0000313" key="7">
    <source>
        <dbReference type="Proteomes" id="UP000182635"/>
    </source>
</evidence>
<comment type="similarity">
    <text evidence="1">Belongs to the CvfB family.</text>
</comment>
<dbReference type="EMBL" id="FOPI01000005">
    <property type="protein sequence ID" value="SFG20371.1"/>
    <property type="molecule type" value="Genomic_DNA"/>
</dbReference>
<dbReference type="OrthoDB" id="9801597at2"/>
<dbReference type="InterPro" id="IPR036388">
    <property type="entry name" value="WH-like_DNA-bd_sf"/>
</dbReference>
<dbReference type="InterPro" id="IPR048587">
    <property type="entry name" value="CvfB_S1_3rd"/>
</dbReference>
<feature type="domain" description="Conserved virulence factor B third S1" evidence="5">
    <location>
        <begin position="142"/>
        <end position="216"/>
    </location>
</feature>